<keyword evidence="3" id="KW-1185">Reference proteome</keyword>
<proteinExistence type="predicted"/>
<feature type="transmembrane region" description="Helical" evidence="1">
    <location>
        <begin position="40"/>
        <end position="69"/>
    </location>
</feature>
<accession>A0ABD5Y6N3</accession>
<gene>
    <name evidence="2" type="ORF">ACFQMA_14240</name>
</gene>
<protein>
    <submittedName>
        <fullName evidence="2">Uncharacterized protein</fullName>
    </submittedName>
</protein>
<dbReference type="EMBL" id="JBHTAS010000001">
    <property type="protein sequence ID" value="MFC7140980.1"/>
    <property type="molecule type" value="Genomic_DNA"/>
</dbReference>
<feature type="transmembrane region" description="Helical" evidence="1">
    <location>
        <begin position="6"/>
        <end position="28"/>
    </location>
</feature>
<dbReference type="RefSeq" id="WP_274322074.1">
    <property type="nucleotide sequence ID" value="NZ_CP118158.1"/>
</dbReference>
<comment type="caution">
    <text evidence="2">The sequence shown here is derived from an EMBL/GenBank/DDBJ whole genome shotgun (WGS) entry which is preliminary data.</text>
</comment>
<feature type="transmembrane region" description="Helical" evidence="1">
    <location>
        <begin position="75"/>
        <end position="96"/>
    </location>
</feature>
<evidence type="ECO:0000313" key="2">
    <source>
        <dbReference type="EMBL" id="MFC7140980.1"/>
    </source>
</evidence>
<evidence type="ECO:0000313" key="3">
    <source>
        <dbReference type="Proteomes" id="UP001596432"/>
    </source>
</evidence>
<sequence>MSGVLGLPTWVVALAVVSAVVALAYFLLRGLRDDHATGQYHFTWGVGVVALFLMGFAPGLVGLGLYLAVECGYPVYWLLGLVVAALLVVTALSYGVDVSTAAAVAPTAPPHIQG</sequence>
<evidence type="ECO:0000256" key="1">
    <source>
        <dbReference type="SAM" id="Phobius"/>
    </source>
</evidence>
<reference evidence="2 3" key="1">
    <citation type="journal article" date="2019" name="Int. J. Syst. Evol. Microbiol.">
        <title>The Global Catalogue of Microorganisms (GCM) 10K type strain sequencing project: providing services to taxonomists for standard genome sequencing and annotation.</title>
        <authorList>
            <consortium name="The Broad Institute Genomics Platform"/>
            <consortium name="The Broad Institute Genome Sequencing Center for Infectious Disease"/>
            <person name="Wu L."/>
            <person name="Ma J."/>
        </authorList>
    </citation>
    <scope>NUCLEOTIDE SEQUENCE [LARGE SCALE GENOMIC DNA]</scope>
    <source>
        <strain evidence="2 3">XZYJT29</strain>
    </source>
</reference>
<dbReference type="AlphaFoldDB" id="A0ABD5Y6N3"/>
<keyword evidence="1" id="KW-0472">Membrane</keyword>
<keyword evidence="1" id="KW-0812">Transmembrane</keyword>
<keyword evidence="1" id="KW-1133">Transmembrane helix</keyword>
<dbReference type="Proteomes" id="UP001596432">
    <property type="component" value="Unassembled WGS sequence"/>
</dbReference>
<organism evidence="2 3">
    <name type="scientific">Halosimplex aquaticum</name>
    <dbReference type="NCBI Taxonomy" id="3026162"/>
    <lineage>
        <taxon>Archaea</taxon>
        <taxon>Methanobacteriati</taxon>
        <taxon>Methanobacteriota</taxon>
        <taxon>Stenosarchaea group</taxon>
        <taxon>Halobacteria</taxon>
        <taxon>Halobacteriales</taxon>
        <taxon>Haloarculaceae</taxon>
        <taxon>Halosimplex</taxon>
    </lineage>
</organism>
<name>A0ABD5Y6N3_9EURY</name>
<dbReference type="GeneID" id="78821287"/>